<organism evidence="9 10">
    <name type="scientific">Bacillus infantis</name>
    <dbReference type="NCBI Taxonomy" id="324767"/>
    <lineage>
        <taxon>Bacteria</taxon>
        <taxon>Bacillati</taxon>
        <taxon>Bacillota</taxon>
        <taxon>Bacilli</taxon>
        <taxon>Bacillales</taxon>
        <taxon>Bacillaceae</taxon>
        <taxon>Bacillus</taxon>
    </lineage>
</organism>
<evidence type="ECO:0000313" key="10">
    <source>
        <dbReference type="Proteomes" id="UP000323732"/>
    </source>
</evidence>
<comment type="caution">
    <text evidence="9">The sequence shown here is derived from an EMBL/GenBank/DDBJ whole genome shotgun (WGS) entry which is preliminary data.</text>
</comment>
<keyword evidence="2" id="KW-0645">Protease</keyword>
<evidence type="ECO:0000256" key="6">
    <source>
        <dbReference type="ARBA" id="ARBA00023049"/>
    </source>
</evidence>
<evidence type="ECO:0000313" key="9">
    <source>
        <dbReference type="EMBL" id="TYS60606.1"/>
    </source>
</evidence>
<gene>
    <name evidence="9" type="primary">radC</name>
    <name evidence="9" type="ORF">FZD47_20575</name>
</gene>
<evidence type="ECO:0000256" key="7">
    <source>
        <dbReference type="RuleBase" id="RU003797"/>
    </source>
</evidence>
<proteinExistence type="inferred from homology"/>
<dbReference type="GO" id="GO:0006508">
    <property type="term" value="P:proteolysis"/>
    <property type="evidence" value="ECO:0007669"/>
    <property type="project" value="UniProtKB-KW"/>
</dbReference>
<keyword evidence="5" id="KW-0862">Zinc</keyword>
<dbReference type="Pfam" id="PF04002">
    <property type="entry name" value="RadC"/>
    <property type="match status" value="1"/>
</dbReference>
<keyword evidence="6" id="KW-0482">Metalloprotease</keyword>
<dbReference type="PANTHER" id="PTHR30471:SF3">
    <property type="entry name" value="UPF0758 PROTEIN YEES-RELATED"/>
    <property type="match status" value="1"/>
</dbReference>
<dbReference type="GO" id="GO:0046872">
    <property type="term" value="F:metal ion binding"/>
    <property type="evidence" value="ECO:0007669"/>
    <property type="project" value="UniProtKB-KW"/>
</dbReference>
<protein>
    <submittedName>
        <fullName evidence="9">DNA repair protein RadC</fullName>
    </submittedName>
</protein>
<evidence type="ECO:0000256" key="2">
    <source>
        <dbReference type="ARBA" id="ARBA00022670"/>
    </source>
</evidence>
<sequence>MQLSMYHEPKSFYRVARERVNFYGEQYAELSDLVCLIIGNKAKPEICNLLSSMPIKELYNLSRDELKALGLTKQVAERLLAAILFAKKINSMSMPEVDFIRSPQDGYHAVKYLTNEDQETFVVLALNTKNQILSRKEIFKGSVNAAIVHPREVFRYALNKAASSIIVAHQHPSGDPSPSREDIDVTKRLRQVGEEIGIPLIDHIIVGKNKFYSMKEKGYL</sequence>
<evidence type="ECO:0000259" key="8">
    <source>
        <dbReference type="PROSITE" id="PS50249"/>
    </source>
</evidence>
<dbReference type="PROSITE" id="PS50249">
    <property type="entry name" value="MPN"/>
    <property type="match status" value="1"/>
</dbReference>
<dbReference type="GO" id="GO:0008237">
    <property type="term" value="F:metallopeptidase activity"/>
    <property type="evidence" value="ECO:0007669"/>
    <property type="project" value="UniProtKB-KW"/>
</dbReference>
<dbReference type="PANTHER" id="PTHR30471">
    <property type="entry name" value="DNA REPAIR PROTEIN RADC"/>
    <property type="match status" value="1"/>
</dbReference>
<evidence type="ECO:0000256" key="1">
    <source>
        <dbReference type="ARBA" id="ARBA00010243"/>
    </source>
</evidence>
<dbReference type="EMBL" id="VTES01000006">
    <property type="protein sequence ID" value="TYS60606.1"/>
    <property type="molecule type" value="Genomic_DNA"/>
</dbReference>
<dbReference type="InterPro" id="IPR037518">
    <property type="entry name" value="MPN"/>
</dbReference>
<evidence type="ECO:0000256" key="5">
    <source>
        <dbReference type="ARBA" id="ARBA00022833"/>
    </source>
</evidence>
<feature type="domain" description="MPN" evidence="8">
    <location>
        <begin position="82"/>
        <end position="220"/>
    </location>
</feature>
<name>A0A5D4SFN1_9BACI</name>
<keyword evidence="4" id="KW-0378">Hydrolase</keyword>
<reference evidence="9 10" key="1">
    <citation type="submission" date="2019-08" db="EMBL/GenBank/DDBJ databases">
        <title>Bacillus genomes from the desert of Cuatro Cienegas, Coahuila.</title>
        <authorList>
            <person name="Olmedo-Alvarez G."/>
        </authorList>
    </citation>
    <scope>NUCLEOTIDE SEQUENCE [LARGE SCALE GENOMIC DNA]</scope>
    <source>
        <strain evidence="9 10">CH37_1T</strain>
    </source>
</reference>
<dbReference type="InterPro" id="IPR025657">
    <property type="entry name" value="RadC_JAB"/>
</dbReference>
<evidence type="ECO:0000256" key="4">
    <source>
        <dbReference type="ARBA" id="ARBA00022801"/>
    </source>
</evidence>
<dbReference type="Proteomes" id="UP000323732">
    <property type="component" value="Unassembled WGS sequence"/>
</dbReference>
<comment type="similarity">
    <text evidence="1 7">Belongs to the UPF0758 family.</text>
</comment>
<accession>A0A5D4SFN1</accession>
<evidence type="ECO:0000256" key="3">
    <source>
        <dbReference type="ARBA" id="ARBA00022723"/>
    </source>
</evidence>
<dbReference type="Gene3D" id="3.40.140.10">
    <property type="entry name" value="Cytidine Deaminase, domain 2"/>
    <property type="match status" value="1"/>
</dbReference>
<dbReference type="NCBIfam" id="TIGR00608">
    <property type="entry name" value="radc"/>
    <property type="match status" value="1"/>
</dbReference>
<dbReference type="InterPro" id="IPR001405">
    <property type="entry name" value="UPF0758"/>
</dbReference>
<keyword evidence="3" id="KW-0479">Metal-binding</keyword>
<dbReference type="RefSeq" id="WP_148950753.1">
    <property type="nucleotide sequence ID" value="NZ_VTES01000006.1"/>
</dbReference>
<dbReference type="CDD" id="cd08071">
    <property type="entry name" value="MPN_DUF2466"/>
    <property type="match status" value="1"/>
</dbReference>
<dbReference type="AlphaFoldDB" id="A0A5D4SFN1"/>